<reference evidence="1" key="1">
    <citation type="submission" date="2020-05" db="EMBL/GenBank/DDBJ databases">
        <title>Evolutionary and genomic comparisons of hybrid uninucleate and nonhybrid Rhizoctonia fungi.</title>
        <authorList>
            <person name="Li C."/>
            <person name="Chen X."/>
        </authorList>
    </citation>
    <scope>NUCLEOTIDE SEQUENCE</scope>
    <source>
        <strain evidence="1">AG-1 IA</strain>
    </source>
</reference>
<accession>A0A8H8NZG5</accession>
<dbReference type="AlphaFoldDB" id="A0A8H8NZG5"/>
<dbReference type="GeneID" id="67028439"/>
<name>A0A8H8NZG5_9AGAM</name>
<protein>
    <submittedName>
        <fullName evidence="1">MYND Zn-finger protein</fullName>
    </submittedName>
</protein>
<dbReference type="Proteomes" id="UP000650533">
    <property type="component" value="Chromosome 6"/>
</dbReference>
<gene>
    <name evidence="1" type="ORF">RhiXN_06160</name>
</gene>
<dbReference type="KEGG" id="rsx:RhiXN_06160"/>
<dbReference type="RefSeq" id="XP_043181408.1">
    <property type="nucleotide sequence ID" value="XM_043325976.1"/>
</dbReference>
<evidence type="ECO:0000313" key="1">
    <source>
        <dbReference type="EMBL" id="QRW21171.1"/>
    </source>
</evidence>
<proteinExistence type="predicted"/>
<dbReference type="EMBL" id="CP059663">
    <property type="protein sequence ID" value="QRW21171.1"/>
    <property type="molecule type" value="Genomic_DNA"/>
</dbReference>
<evidence type="ECO:0000313" key="2">
    <source>
        <dbReference type="Proteomes" id="UP000650533"/>
    </source>
</evidence>
<sequence length="173" mass="19862">MSTIRGYAKLHKGDMFEYYYGFLCVRHLIRMTSSVFADAGGLTTEDIEFLIDLLWGSRKSVLPLCFKGLLPGFPVLLFLLYNMTDYTDLLDPTLAGSPRLGPALLSRGLEYYERNILRQVSRWIHDKVLARFRTVALDYVPVDDDDARGRQSLFGSVIPPILYLSHLLCFWCR</sequence>
<organism evidence="1 2">
    <name type="scientific">Rhizoctonia solani</name>
    <dbReference type="NCBI Taxonomy" id="456999"/>
    <lineage>
        <taxon>Eukaryota</taxon>
        <taxon>Fungi</taxon>
        <taxon>Dikarya</taxon>
        <taxon>Basidiomycota</taxon>
        <taxon>Agaricomycotina</taxon>
        <taxon>Agaricomycetes</taxon>
        <taxon>Cantharellales</taxon>
        <taxon>Ceratobasidiaceae</taxon>
        <taxon>Rhizoctonia</taxon>
    </lineage>
</organism>